<evidence type="ECO:0000256" key="1">
    <source>
        <dbReference type="ARBA" id="ARBA00001935"/>
    </source>
</evidence>
<evidence type="ECO:0000256" key="7">
    <source>
        <dbReference type="ARBA" id="ARBA00022723"/>
    </source>
</evidence>
<keyword evidence="18" id="KW-0496">Mitochondrion</keyword>
<protein>
    <recommendedName>
        <fullName evidence="4">cytochrome-c oxidase</fullName>
        <ecNumber evidence="4">7.1.1.9</ecNumber>
    </recommendedName>
    <alternativeName>
        <fullName evidence="14">Cytochrome c oxidase polypeptide II</fullName>
    </alternativeName>
</protein>
<accession>A0AA86IMV7</accession>
<evidence type="ECO:0000256" key="11">
    <source>
        <dbReference type="ARBA" id="ARBA00022989"/>
    </source>
</evidence>
<keyword evidence="9" id="KW-1278">Translocase</keyword>
<dbReference type="InterPro" id="IPR008972">
    <property type="entry name" value="Cupredoxin"/>
</dbReference>
<comment type="catalytic activity">
    <reaction evidence="15">
        <text>4 Fe(II)-[cytochrome c] + O2 + 8 H(+)(in) = 4 Fe(III)-[cytochrome c] + 2 H2O + 4 H(+)(out)</text>
        <dbReference type="Rhea" id="RHEA:11436"/>
        <dbReference type="Rhea" id="RHEA-COMP:10350"/>
        <dbReference type="Rhea" id="RHEA-COMP:14399"/>
        <dbReference type="ChEBI" id="CHEBI:15377"/>
        <dbReference type="ChEBI" id="CHEBI:15378"/>
        <dbReference type="ChEBI" id="CHEBI:15379"/>
        <dbReference type="ChEBI" id="CHEBI:29033"/>
        <dbReference type="ChEBI" id="CHEBI:29034"/>
        <dbReference type="EC" id="7.1.1.9"/>
    </reaction>
    <physiologicalReaction direction="left-to-right" evidence="15">
        <dbReference type="Rhea" id="RHEA:11437"/>
    </physiologicalReaction>
</comment>
<evidence type="ECO:0000256" key="16">
    <source>
        <dbReference type="SAM" id="Phobius"/>
    </source>
</evidence>
<dbReference type="PROSITE" id="PS00078">
    <property type="entry name" value="COX2"/>
    <property type="match status" value="1"/>
</dbReference>
<evidence type="ECO:0000256" key="4">
    <source>
        <dbReference type="ARBA" id="ARBA00012949"/>
    </source>
</evidence>
<keyword evidence="6 16" id="KW-0812">Transmembrane</keyword>
<dbReference type="AlphaFoldDB" id="A0AA86IMV7"/>
<evidence type="ECO:0000259" key="17">
    <source>
        <dbReference type="PROSITE" id="PS50857"/>
    </source>
</evidence>
<geneLocation type="mitochondrion" evidence="18"/>
<dbReference type="PANTHER" id="PTHR22888:SF9">
    <property type="entry name" value="CYTOCHROME C OXIDASE SUBUNIT 2"/>
    <property type="match status" value="1"/>
</dbReference>
<dbReference type="InterPro" id="IPR036257">
    <property type="entry name" value="Cyt_c_oxidase_su2_TM_sf"/>
</dbReference>
<name>A0AA86IMV7_9UROC</name>
<proteinExistence type="inferred from homology"/>
<gene>
    <name evidence="18" type="primary">cox2</name>
</gene>
<feature type="domain" description="Cytochrome oxidase subunit II copper A binding" evidence="17">
    <location>
        <begin position="92"/>
        <end position="216"/>
    </location>
</feature>
<feature type="transmembrane region" description="Helical" evidence="16">
    <location>
        <begin position="63"/>
        <end position="87"/>
    </location>
</feature>
<evidence type="ECO:0000256" key="12">
    <source>
        <dbReference type="ARBA" id="ARBA00023008"/>
    </source>
</evidence>
<dbReference type="Gene3D" id="2.60.40.420">
    <property type="entry name" value="Cupredoxins - blue copper proteins"/>
    <property type="match status" value="1"/>
</dbReference>
<evidence type="ECO:0000256" key="14">
    <source>
        <dbReference type="ARBA" id="ARBA00031389"/>
    </source>
</evidence>
<evidence type="ECO:0000256" key="6">
    <source>
        <dbReference type="ARBA" id="ARBA00022692"/>
    </source>
</evidence>
<evidence type="ECO:0000256" key="10">
    <source>
        <dbReference type="ARBA" id="ARBA00022982"/>
    </source>
</evidence>
<comment type="similarity">
    <text evidence="3">Belongs to the cytochrome c oxidase subunit 2 family.</text>
</comment>
<keyword evidence="8" id="KW-0460">Magnesium</keyword>
<evidence type="ECO:0000256" key="15">
    <source>
        <dbReference type="ARBA" id="ARBA00049512"/>
    </source>
</evidence>
<keyword evidence="10" id="KW-0249">Electron transport</keyword>
<dbReference type="PRINTS" id="PR01166">
    <property type="entry name" value="CYCOXIDASEII"/>
</dbReference>
<reference evidence="18" key="1">
    <citation type="submission" date="2020-10" db="EMBL/GenBank/DDBJ databases">
        <title>Nuclear ribosomal and mitochondrial DNA copy number and intra-individual variation in the tunicate zooplankton salps.</title>
        <authorList>
            <person name="Goodall-Copestake W.P."/>
        </authorList>
    </citation>
    <scope>NUCLEOTIDE SEQUENCE</scope>
    <source>
        <strain evidence="18">E32_Tv1</strain>
        <tissue evidence="18">Muscle</tissue>
    </source>
</reference>
<dbReference type="Gene3D" id="1.10.287.90">
    <property type="match status" value="1"/>
</dbReference>
<dbReference type="GO" id="GO:0042773">
    <property type="term" value="P:ATP synthesis coupled electron transport"/>
    <property type="evidence" value="ECO:0007669"/>
    <property type="project" value="TreeGrafter"/>
</dbReference>
<dbReference type="Pfam" id="PF00116">
    <property type="entry name" value="COX2"/>
    <property type="match status" value="1"/>
</dbReference>
<comment type="cofactor">
    <cofactor evidence="1">
        <name>Cu cation</name>
        <dbReference type="ChEBI" id="CHEBI:23378"/>
    </cofactor>
</comment>
<feature type="transmembrane region" description="Helical" evidence="16">
    <location>
        <begin position="20"/>
        <end position="51"/>
    </location>
</feature>
<dbReference type="GO" id="GO:0005507">
    <property type="term" value="F:copper ion binding"/>
    <property type="evidence" value="ECO:0007669"/>
    <property type="project" value="InterPro"/>
</dbReference>
<dbReference type="GO" id="GO:0004129">
    <property type="term" value="F:cytochrome-c oxidase activity"/>
    <property type="evidence" value="ECO:0007669"/>
    <property type="project" value="UniProtKB-EC"/>
</dbReference>
<evidence type="ECO:0000256" key="8">
    <source>
        <dbReference type="ARBA" id="ARBA00022842"/>
    </source>
</evidence>
<organism evidence="18">
    <name type="scientific">Thetys vagina</name>
    <dbReference type="NCBI Taxonomy" id="942565"/>
    <lineage>
        <taxon>Eukaryota</taxon>
        <taxon>Metazoa</taxon>
        <taxon>Chordata</taxon>
        <taxon>Tunicata</taxon>
        <taxon>Thaliacea</taxon>
        <taxon>Salpida</taxon>
        <taxon>Salpidae</taxon>
        <taxon>Thetys</taxon>
    </lineage>
</organism>
<keyword evidence="11 16" id="KW-1133">Transmembrane helix</keyword>
<dbReference type="SUPFAM" id="SSF49503">
    <property type="entry name" value="Cupredoxins"/>
    <property type="match status" value="1"/>
</dbReference>
<evidence type="ECO:0000256" key="13">
    <source>
        <dbReference type="ARBA" id="ARBA00023136"/>
    </source>
</evidence>
<evidence type="ECO:0000256" key="2">
    <source>
        <dbReference type="ARBA" id="ARBA00004141"/>
    </source>
</evidence>
<evidence type="ECO:0000256" key="5">
    <source>
        <dbReference type="ARBA" id="ARBA00022448"/>
    </source>
</evidence>
<dbReference type="EMBL" id="LC590040">
    <property type="protein sequence ID" value="BCM73323.1"/>
    <property type="molecule type" value="Genomic_DNA"/>
</dbReference>
<dbReference type="PROSITE" id="PS50857">
    <property type="entry name" value="COX2_CUA"/>
    <property type="match status" value="1"/>
</dbReference>
<dbReference type="InterPro" id="IPR045187">
    <property type="entry name" value="CcO_II"/>
</dbReference>
<evidence type="ECO:0000256" key="9">
    <source>
        <dbReference type="ARBA" id="ARBA00022967"/>
    </source>
</evidence>
<keyword evidence="13 16" id="KW-0472">Membrane</keyword>
<dbReference type="EC" id="7.1.1.9" evidence="4"/>
<dbReference type="InterPro" id="IPR001505">
    <property type="entry name" value="Copper_CuA"/>
</dbReference>
<comment type="subcellular location">
    <subcellularLocation>
        <location evidence="2">Membrane</location>
        <topology evidence="2">Multi-pass membrane protein</topology>
    </subcellularLocation>
</comment>
<keyword evidence="12" id="KW-0186">Copper</keyword>
<dbReference type="GO" id="GO:0016020">
    <property type="term" value="C:membrane"/>
    <property type="evidence" value="ECO:0007669"/>
    <property type="project" value="UniProtKB-SubCell"/>
</dbReference>
<evidence type="ECO:0000256" key="3">
    <source>
        <dbReference type="ARBA" id="ARBA00007866"/>
    </source>
</evidence>
<sequence>MYHPSTQSNFYDPMSFTEMYLYNGVIMAFFFLISFGTVMFFASCVASFFGFCNLQVSGIESEMGMFIASAGVAFSLSVPGMLALYVFHPDVQTGLIYPITAFQWYWTIGWSDFESDLTLSGVDSGPSGIPYLLDTVDGGVVPVNTDCSFCITSNDVLHAFSLPSVFLKCDAVPGRLNLLHVNFMHPGLQYGQCSELCGVGHSYMPLKLEVVELVSA</sequence>
<keyword evidence="7" id="KW-0479">Metal-binding</keyword>
<dbReference type="PANTHER" id="PTHR22888">
    <property type="entry name" value="CYTOCHROME C OXIDASE, SUBUNIT II"/>
    <property type="match status" value="1"/>
</dbReference>
<keyword evidence="5" id="KW-0813">Transport</keyword>
<dbReference type="InterPro" id="IPR002429">
    <property type="entry name" value="CcO_II-like_C"/>
</dbReference>
<evidence type="ECO:0000313" key="18">
    <source>
        <dbReference type="EMBL" id="BCM73323.1"/>
    </source>
</evidence>